<dbReference type="SUPFAM" id="SSF56349">
    <property type="entry name" value="DNA breaking-rejoining enzymes"/>
    <property type="match status" value="1"/>
</dbReference>
<name>A0ABW6LQP3_9ACTN</name>
<dbReference type="PANTHER" id="PTHR30349">
    <property type="entry name" value="PHAGE INTEGRASE-RELATED"/>
    <property type="match status" value="1"/>
</dbReference>
<dbReference type="InterPro" id="IPR002104">
    <property type="entry name" value="Integrase_catalytic"/>
</dbReference>
<dbReference type="InterPro" id="IPR013762">
    <property type="entry name" value="Integrase-like_cat_sf"/>
</dbReference>
<dbReference type="PROSITE" id="PS51898">
    <property type="entry name" value="TYR_RECOMBINASE"/>
    <property type="match status" value="1"/>
</dbReference>
<evidence type="ECO:0000256" key="3">
    <source>
        <dbReference type="ARBA" id="ARBA00023172"/>
    </source>
</evidence>
<dbReference type="PANTHER" id="PTHR30349:SF41">
    <property type="entry name" value="INTEGRASE_RECOMBINASE PROTEIN MJ0367-RELATED"/>
    <property type="match status" value="1"/>
</dbReference>
<gene>
    <name evidence="5" type="ORF">ACFYM3_40290</name>
</gene>
<evidence type="ECO:0000313" key="5">
    <source>
        <dbReference type="EMBL" id="MFE9230710.1"/>
    </source>
</evidence>
<dbReference type="Gene3D" id="1.10.443.10">
    <property type="entry name" value="Intergrase catalytic core"/>
    <property type="match status" value="1"/>
</dbReference>
<keyword evidence="3" id="KW-0233">DNA recombination</keyword>
<dbReference type="InterPro" id="IPR050090">
    <property type="entry name" value="Tyrosine_recombinase_XerCD"/>
</dbReference>
<keyword evidence="2" id="KW-0238">DNA-binding</keyword>
<sequence length="374" mass="43348">MNQAVDLTGSAHLVLAGVEMRLNPESAVFDAMLEGWARQQRSRFLKWDSTIKPRLQMVRRFWRYTNQYPWQWEPAEGEAFISQLQTREKGLASSTGRGYENQLKMFLEYVTDPRYGWLALCHEQFGRVPVQIWHELNTATHTSEYEGDPRRRPLSYDEVQKLFDALDGRVEEIRALKRKGVLCALRDSAMIKTYYAYGLRRREGLGLDLADLRRNPKITQYGKHGAVFVRWGKSSKGSPPKRRTVFTISEMDWIVEVLEHYLAEVRPRFSPGAHPAIWMTERRGRISKRSVNEAFAAARDAAGLEKELDLHCLRHSYITHAIEFGYPEKFVQDQAGHAYASTTALYSGVGDDFRNRLVRKQLSQRYPGLWEDSK</sequence>
<dbReference type="Proteomes" id="UP001601288">
    <property type="component" value="Unassembled WGS sequence"/>
</dbReference>
<dbReference type="Pfam" id="PF00589">
    <property type="entry name" value="Phage_integrase"/>
    <property type="match status" value="1"/>
</dbReference>
<organism evidence="5 6">
    <name type="scientific">Streptomyces massasporeus</name>
    <dbReference type="NCBI Taxonomy" id="67324"/>
    <lineage>
        <taxon>Bacteria</taxon>
        <taxon>Bacillati</taxon>
        <taxon>Actinomycetota</taxon>
        <taxon>Actinomycetes</taxon>
        <taxon>Kitasatosporales</taxon>
        <taxon>Streptomycetaceae</taxon>
        <taxon>Streptomyces</taxon>
    </lineage>
</organism>
<proteinExistence type="inferred from homology"/>
<evidence type="ECO:0000256" key="2">
    <source>
        <dbReference type="ARBA" id="ARBA00023125"/>
    </source>
</evidence>
<protein>
    <submittedName>
        <fullName evidence="5">Tyrosine-type recombinase/integrase</fullName>
    </submittedName>
</protein>
<comment type="similarity">
    <text evidence="1">Belongs to the 'phage' integrase family.</text>
</comment>
<evidence type="ECO:0000313" key="6">
    <source>
        <dbReference type="Proteomes" id="UP001601288"/>
    </source>
</evidence>
<dbReference type="RefSeq" id="WP_358291043.1">
    <property type="nucleotide sequence ID" value="NZ_JBEYGJ010000046.1"/>
</dbReference>
<feature type="domain" description="Tyr recombinase" evidence="4">
    <location>
        <begin position="149"/>
        <end position="360"/>
    </location>
</feature>
<dbReference type="EMBL" id="JBIAFP010000038">
    <property type="protein sequence ID" value="MFE9230710.1"/>
    <property type="molecule type" value="Genomic_DNA"/>
</dbReference>
<reference evidence="5 6" key="1">
    <citation type="submission" date="2024-10" db="EMBL/GenBank/DDBJ databases">
        <title>The Natural Products Discovery Center: Release of the First 8490 Sequenced Strains for Exploring Actinobacteria Biosynthetic Diversity.</title>
        <authorList>
            <person name="Kalkreuter E."/>
            <person name="Kautsar S.A."/>
            <person name="Yang D."/>
            <person name="Bader C.D."/>
            <person name="Teijaro C.N."/>
            <person name="Fluegel L."/>
            <person name="Davis C.M."/>
            <person name="Simpson J.R."/>
            <person name="Lauterbach L."/>
            <person name="Steele A.D."/>
            <person name="Gui C."/>
            <person name="Meng S."/>
            <person name="Li G."/>
            <person name="Viehrig K."/>
            <person name="Ye F."/>
            <person name="Su P."/>
            <person name="Kiefer A.F."/>
            <person name="Nichols A."/>
            <person name="Cepeda A.J."/>
            <person name="Yan W."/>
            <person name="Fan B."/>
            <person name="Jiang Y."/>
            <person name="Adhikari A."/>
            <person name="Zheng C.-J."/>
            <person name="Schuster L."/>
            <person name="Cowan T.M."/>
            <person name="Smanski M.J."/>
            <person name="Chevrette M.G."/>
            <person name="De Carvalho L.P.S."/>
            <person name="Shen B."/>
        </authorList>
    </citation>
    <scope>NUCLEOTIDE SEQUENCE [LARGE SCALE GENOMIC DNA]</scope>
    <source>
        <strain evidence="5 6">NPDC007066</strain>
    </source>
</reference>
<accession>A0ABW6LQP3</accession>
<keyword evidence="6" id="KW-1185">Reference proteome</keyword>
<dbReference type="InterPro" id="IPR011010">
    <property type="entry name" value="DNA_brk_join_enz"/>
</dbReference>
<dbReference type="CDD" id="cd00397">
    <property type="entry name" value="DNA_BRE_C"/>
    <property type="match status" value="1"/>
</dbReference>
<evidence type="ECO:0000256" key="1">
    <source>
        <dbReference type="ARBA" id="ARBA00008857"/>
    </source>
</evidence>
<evidence type="ECO:0000259" key="4">
    <source>
        <dbReference type="PROSITE" id="PS51898"/>
    </source>
</evidence>
<comment type="caution">
    <text evidence="5">The sequence shown here is derived from an EMBL/GenBank/DDBJ whole genome shotgun (WGS) entry which is preliminary data.</text>
</comment>